<feature type="signal peptide" evidence="4">
    <location>
        <begin position="1"/>
        <end position="21"/>
    </location>
</feature>
<gene>
    <name evidence="6" type="ORF">SAMN02745129_2924</name>
</gene>
<evidence type="ECO:0000256" key="3">
    <source>
        <dbReference type="ARBA" id="ARBA00047594"/>
    </source>
</evidence>
<evidence type="ECO:0000256" key="2">
    <source>
        <dbReference type="ARBA" id="ARBA00032707"/>
    </source>
</evidence>
<dbReference type="RefSeq" id="WP_067657031.1">
    <property type="nucleotide sequence ID" value="NZ_FQXG01000004.1"/>
</dbReference>
<feature type="chain" id="PRO_5009914495" description="undecaprenyl-diphosphate phosphatase" evidence="4">
    <location>
        <begin position="22"/>
        <end position="174"/>
    </location>
</feature>
<reference evidence="6 7" key="1">
    <citation type="submission" date="2016-11" db="EMBL/GenBank/DDBJ databases">
        <authorList>
            <person name="Jaros S."/>
            <person name="Januszkiewicz K."/>
            <person name="Wedrychowicz H."/>
        </authorList>
    </citation>
    <scope>NUCLEOTIDE SEQUENCE [LARGE SCALE GENOMIC DNA]</scope>
    <source>
        <strain evidence="6 7">DSM 16917</strain>
    </source>
</reference>
<evidence type="ECO:0000313" key="6">
    <source>
        <dbReference type="EMBL" id="SHH77543.1"/>
    </source>
</evidence>
<name>A0A1M5VRJ9_9GAMM</name>
<evidence type="ECO:0000259" key="5">
    <source>
        <dbReference type="SMART" id="SM00014"/>
    </source>
</evidence>
<proteinExistence type="predicted"/>
<evidence type="ECO:0000256" key="1">
    <source>
        <dbReference type="ARBA" id="ARBA00012374"/>
    </source>
</evidence>
<dbReference type="OrthoDB" id="9773582at2"/>
<dbReference type="SUPFAM" id="SSF48317">
    <property type="entry name" value="Acid phosphatase/Vanadium-dependent haloperoxidase"/>
    <property type="match status" value="1"/>
</dbReference>
<evidence type="ECO:0000313" key="7">
    <source>
        <dbReference type="Proteomes" id="UP000184268"/>
    </source>
</evidence>
<dbReference type="PANTHER" id="PTHR14969">
    <property type="entry name" value="SPHINGOSINE-1-PHOSPHATE PHOSPHOHYDROLASE"/>
    <property type="match status" value="1"/>
</dbReference>
<dbReference type="EMBL" id="FQXG01000004">
    <property type="protein sequence ID" value="SHH77543.1"/>
    <property type="molecule type" value="Genomic_DNA"/>
</dbReference>
<dbReference type="STRING" id="299255.SAMN02745129_2924"/>
<organism evidence="6 7">
    <name type="scientific">Ferrimonas marina</name>
    <dbReference type="NCBI Taxonomy" id="299255"/>
    <lineage>
        <taxon>Bacteria</taxon>
        <taxon>Pseudomonadati</taxon>
        <taxon>Pseudomonadota</taxon>
        <taxon>Gammaproteobacteria</taxon>
        <taxon>Alteromonadales</taxon>
        <taxon>Ferrimonadaceae</taxon>
        <taxon>Ferrimonas</taxon>
    </lineage>
</organism>
<dbReference type="SMART" id="SM00014">
    <property type="entry name" value="acidPPc"/>
    <property type="match status" value="1"/>
</dbReference>
<dbReference type="PANTHER" id="PTHR14969:SF13">
    <property type="entry name" value="AT30094P"/>
    <property type="match status" value="1"/>
</dbReference>
<keyword evidence="4" id="KW-0732">Signal</keyword>
<keyword evidence="7" id="KW-1185">Reference proteome</keyword>
<dbReference type="Pfam" id="PF01569">
    <property type="entry name" value="PAP2"/>
    <property type="match status" value="1"/>
</dbReference>
<evidence type="ECO:0000256" key="4">
    <source>
        <dbReference type="SAM" id="SignalP"/>
    </source>
</evidence>
<dbReference type="EC" id="3.6.1.27" evidence="1"/>
<protein>
    <recommendedName>
        <fullName evidence="1">undecaprenyl-diphosphate phosphatase</fullName>
        <ecNumber evidence="1">3.6.1.27</ecNumber>
    </recommendedName>
    <alternativeName>
        <fullName evidence="2">Undecaprenyl pyrophosphate phosphatase</fullName>
    </alternativeName>
</protein>
<dbReference type="InterPro" id="IPR036938">
    <property type="entry name" value="PAP2/HPO_sf"/>
</dbReference>
<dbReference type="InterPro" id="IPR000326">
    <property type="entry name" value="PAP2/HPO"/>
</dbReference>
<dbReference type="AlphaFoldDB" id="A0A1M5VRJ9"/>
<dbReference type="Proteomes" id="UP000184268">
    <property type="component" value="Unassembled WGS sequence"/>
</dbReference>
<dbReference type="GO" id="GO:0050380">
    <property type="term" value="F:undecaprenyl-diphosphatase activity"/>
    <property type="evidence" value="ECO:0007669"/>
    <property type="project" value="UniProtKB-EC"/>
</dbReference>
<feature type="domain" description="Phosphatidic acid phosphatase type 2/haloperoxidase" evidence="5">
    <location>
        <begin position="49"/>
        <end position="149"/>
    </location>
</feature>
<comment type="catalytic activity">
    <reaction evidence="3">
        <text>di-trans,octa-cis-undecaprenyl diphosphate + H2O = di-trans,octa-cis-undecaprenyl phosphate + phosphate + H(+)</text>
        <dbReference type="Rhea" id="RHEA:28094"/>
        <dbReference type="ChEBI" id="CHEBI:15377"/>
        <dbReference type="ChEBI" id="CHEBI:15378"/>
        <dbReference type="ChEBI" id="CHEBI:43474"/>
        <dbReference type="ChEBI" id="CHEBI:58405"/>
        <dbReference type="ChEBI" id="CHEBI:60392"/>
        <dbReference type="EC" id="3.6.1.27"/>
    </reaction>
</comment>
<dbReference type="CDD" id="cd03394">
    <property type="entry name" value="PAP2_like_5"/>
    <property type="match status" value="1"/>
</dbReference>
<accession>A0A1M5VRJ9</accession>
<dbReference type="Gene3D" id="1.20.144.10">
    <property type="entry name" value="Phosphatidic acid phosphatase type 2/haloperoxidase"/>
    <property type="match status" value="1"/>
</dbReference>
<sequence length="174" mass="18627">MQPVRFILASGLIAATPAAQANSEAWADALRIALPAAAAGTSLYHEDYEGLWQFGISFAASSATTLALKASVDAERPDSSDNDSFPSGHATNAFSAAAYLQRRYGWQYGAPAYALASWTAVSRVNTDHHRWGDVLAGAALAIVFNHYLVEPNPHWQLVPSVSDQGLHLTGVVRF</sequence>